<accession>A0A8S3T636</accession>
<dbReference type="Proteomes" id="UP000683360">
    <property type="component" value="Unassembled WGS sequence"/>
</dbReference>
<comment type="caution">
    <text evidence="2">The sequence shown here is derived from an EMBL/GenBank/DDBJ whole genome shotgun (WGS) entry which is preliminary data.</text>
</comment>
<sequence length="488" mass="56366">MQSLWKRNFGWDERLPEDVTTQWTTLSTDLKVTKSVELSRLLNHGLSLQTARIHIFTDARKQAYGACAYIAQGKQSQFIVIAKNRVAPLKVITLPRLELMGAVVGAKLAIHVSNILGITEITFWCDSQIVLSWLYSSKIQKPFISNRITEIRQLVENKTWRYCPTDCNPADYLTRGMSSSKFLNNDTWFNGPKWLAHEEQWPHWDRNSVAMTTITDNESKDTDRQIQQNDDRFTVVKEVINIEKFSSFPKLLRIMSYVLRFIANCRTLSQNRKYQHLEVDEIQNASLVLIRNVQQTIFMNEIRNIVSKDTNRLPIVRQLRLYIDEKGLLRSGGRIDNALVSETVKYPYLLPTKHPLTTLIILDAHKLQNHSGINGTITLIQQTYWIPKIRQRVKTALRNCIPCRKIISRPYVAPDPPPLPKDRLGEEKVHGKLNNFLNLDKLLIETLIAQLAAPSMSRIIRDNHITRDTYMNLYALPLSICNVMVAMY</sequence>
<dbReference type="InterPro" id="IPR041588">
    <property type="entry name" value="Integrase_H2C2"/>
</dbReference>
<dbReference type="PANTHER" id="PTHR47331">
    <property type="entry name" value="PHD-TYPE DOMAIN-CONTAINING PROTEIN"/>
    <property type="match status" value="1"/>
</dbReference>
<dbReference type="Pfam" id="PF05380">
    <property type="entry name" value="Peptidase_A17"/>
    <property type="match status" value="1"/>
</dbReference>
<dbReference type="AlphaFoldDB" id="A0A8S3T636"/>
<dbReference type="EMBL" id="CAJPWZ010001866">
    <property type="protein sequence ID" value="CAG2226039.1"/>
    <property type="molecule type" value="Genomic_DNA"/>
</dbReference>
<evidence type="ECO:0000313" key="2">
    <source>
        <dbReference type="EMBL" id="CAG2226039.1"/>
    </source>
</evidence>
<protein>
    <recommendedName>
        <fullName evidence="1">Integrase zinc-binding domain-containing protein</fullName>
    </recommendedName>
</protein>
<dbReference type="Pfam" id="PF17921">
    <property type="entry name" value="Integrase_H2C2"/>
    <property type="match status" value="1"/>
</dbReference>
<dbReference type="Gene3D" id="1.10.340.70">
    <property type="match status" value="1"/>
</dbReference>
<evidence type="ECO:0000259" key="1">
    <source>
        <dbReference type="Pfam" id="PF17921"/>
    </source>
</evidence>
<dbReference type="InterPro" id="IPR008042">
    <property type="entry name" value="Retrotrans_Pao"/>
</dbReference>
<feature type="domain" description="Integrase zinc-binding" evidence="1">
    <location>
        <begin position="354"/>
        <end position="405"/>
    </location>
</feature>
<proteinExistence type="predicted"/>
<dbReference type="OrthoDB" id="6156325at2759"/>
<reference evidence="2" key="1">
    <citation type="submission" date="2021-03" db="EMBL/GenBank/DDBJ databases">
        <authorList>
            <person name="Bekaert M."/>
        </authorList>
    </citation>
    <scope>NUCLEOTIDE SEQUENCE</scope>
</reference>
<name>A0A8S3T636_MYTED</name>
<gene>
    <name evidence="2" type="ORF">MEDL_39143</name>
</gene>
<evidence type="ECO:0000313" key="3">
    <source>
        <dbReference type="Proteomes" id="UP000683360"/>
    </source>
</evidence>
<organism evidence="2 3">
    <name type="scientific">Mytilus edulis</name>
    <name type="common">Blue mussel</name>
    <dbReference type="NCBI Taxonomy" id="6550"/>
    <lineage>
        <taxon>Eukaryota</taxon>
        <taxon>Metazoa</taxon>
        <taxon>Spiralia</taxon>
        <taxon>Lophotrochozoa</taxon>
        <taxon>Mollusca</taxon>
        <taxon>Bivalvia</taxon>
        <taxon>Autobranchia</taxon>
        <taxon>Pteriomorphia</taxon>
        <taxon>Mytilida</taxon>
        <taxon>Mytiloidea</taxon>
        <taxon>Mytilidae</taxon>
        <taxon>Mytilinae</taxon>
        <taxon>Mytilus</taxon>
    </lineage>
</organism>
<keyword evidence="3" id="KW-1185">Reference proteome</keyword>